<dbReference type="GO" id="GO:0043448">
    <property type="term" value="P:alkane catabolic process"/>
    <property type="evidence" value="ECO:0007669"/>
    <property type="project" value="TreeGrafter"/>
</dbReference>
<evidence type="ECO:0000256" key="1">
    <source>
        <dbReference type="SAM" id="SignalP"/>
    </source>
</evidence>
<comment type="caution">
    <text evidence="2">The sequence shown here is derived from an EMBL/GenBank/DDBJ whole genome shotgun (WGS) entry which is preliminary data.</text>
</comment>
<dbReference type="PANTHER" id="PTHR39335">
    <property type="entry name" value="BLL4220 PROTEIN"/>
    <property type="match status" value="1"/>
</dbReference>
<dbReference type="EMBL" id="SGXC01000001">
    <property type="protein sequence ID" value="RZS84693.1"/>
    <property type="molecule type" value="Genomic_DNA"/>
</dbReference>
<keyword evidence="3" id="KW-1185">Reference proteome</keyword>
<evidence type="ECO:0000313" key="2">
    <source>
        <dbReference type="EMBL" id="RZS84693.1"/>
    </source>
</evidence>
<protein>
    <submittedName>
        <fullName evidence="2">Putative lipoprotein with Yx(FWY)xxD motif</fullName>
    </submittedName>
</protein>
<dbReference type="InterPro" id="IPR014558">
    <property type="entry name" value="UCP029720"/>
</dbReference>
<dbReference type="PIRSF" id="PIRSF029720">
    <property type="entry name" value="UCP029720"/>
    <property type="match status" value="1"/>
</dbReference>
<dbReference type="PANTHER" id="PTHR39335:SF1">
    <property type="entry name" value="BLL4220 PROTEIN"/>
    <property type="match status" value="1"/>
</dbReference>
<feature type="chain" id="PRO_5020551718" evidence="1">
    <location>
        <begin position="28"/>
        <end position="128"/>
    </location>
</feature>
<keyword evidence="1" id="KW-0732">Signal</keyword>
<dbReference type="Proteomes" id="UP000292445">
    <property type="component" value="Unassembled WGS sequence"/>
</dbReference>
<dbReference type="OrthoDB" id="9800666at2"/>
<dbReference type="InterPro" id="IPR005297">
    <property type="entry name" value="Lipoprotein_repeat"/>
</dbReference>
<evidence type="ECO:0000313" key="3">
    <source>
        <dbReference type="Proteomes" id="UP000292445"/>
    </source>
</evidence>
<sequence>MVARKTSLLPSLLLATAALFGASAAQAAPAQAKDGVLAGGNGMTLYVFDKDVAGSGKSVCNGPCATNWPPLMAAASDKAEGDYTVITRDDGKAQWAYKGKPLYFWVKDQKPGDKTGDGVNNVWHAAKP</sequence>
<proteinExistence type="predicted"/>
<accession>A0A4Q7NIG8</accession>
<organism evidence="2 3">
    <name type="scientific">Pigmentiphaga kullae</name>
    <dbReference type="NCBI Taxonomy" id="151784"/>
    <lineage>
        <taxon>Bacteria</taxon>
        <taxon>Pseudomonadati</taxon>
        <taxon>Pseudomonadota</taxon>
        <taxon>Betaproteobacteria</taxon>
        <taxon>Burkholderiales</taxon>
        <taxon>Alcaligenaceae</taxon>
        <taxon>Pigmentiphaga</taxon>
    </lineage>
</organism>
<dbReference type="AlphaFoldDB" id="A0A4Q7NIG8"/>
<feature type="signal peptide" evidence="1">
    <location>
        <begin position="1"/>
        <end position="27"/>
    </location>
</feature>
<name>A0A4Q7NIG8_9BURK</name>
<dbReference type="RefSeq" id="WP_130356031.1">
    <property type="nucleotide sequence ID" value="NZ_SGXC01000001.1"/>
</dbReference>
<gene>
    <name evidence="2" type="ORF">EV675_0712</name>
</gene>
<dbReference type="Pfam" id="PF03640">
    <property type="entry name" value="Lipoprotein_15"/>
    <property type="match status" value="2"/>
</dbReference>
<keyword evidence="2" id="KW-0449">Lipoprotein</keyword>
<reference evidence="2 3" key="1">
    <citation type="submission" date="2019-02" db="EMBL/GenBank/DDBJ databases">
        <title>Genomic Encyclopedia of Type Strains, Phase IV (KMG-IV): sequencing the most valuable type-strain genomes for metagenomic binning, comparative biology and taxonomic classification.</title>
        <authorList>
            <person name="Goeker M."/>
        </authorList>
    </citation>
    <scope>NUCLEOTIDE SEQUENCE [LARGE SCALE GENOMIC DNA]</scope>
    <source>
        <strain evidence="2 3">K24</strain>
    </source>
</reference>